<evidence type="ECO:0000313" key="1">
    <source>
        <dbReference type="EMBL" id="KAL3792403.1"/>
    </source>
</evidence>
<feature type="non-terminal residue" evidence="1">
    <location>
        <position position="1"/>
    </location>
</feature>
<sequence length="186" mass="21424">ADDDDDDDGDDDDDELILGRRDNRTTYSVFSMPPNPASSLIVDFPACRKKKTVKFTLKSQGRLINYSTPEELRKKWYSIEDEHKFRQRLHRDVFKWSIKLAAYAQDRRGLTTDDHIRCVGIDNLLSRNPNGRNEAIKAVRKAHTKIVLDAQFMGVSLLDLARVSEKSSYKARKRSFKVAAFLSMLE</sequence>
<organism evidence="1 2">
    <name type="scientific">Cyclotella atomus</name>
    <dbReference type="NCBI Taxonomy" id="382360"/>
    <lineage>
        <taxon>Eukaryota</taxon>
        <taxon>Sar</taxon>
        <taxon>Stramenopiles</taxon>
        <taxon>Ochrophyta</taxon>
        <taxon>Bacillariophyta</taxon>
        <taxon>Coscinodiscophyceae</taxon>
        <taxon>Thalassiosirophycidae</taxon>
        <taxon>Stephanodiscales</taxon>
        <taxon>Stephanodiscaceae</taxon>
        <taxon>Cyclotella</taxon>
    </lineage>
</organism>
<dbReference type="AlphaFoldDB" id="A0ABD3PWM1"/>
<comment type="caution">
    <text evidence="1">The sequence shown here is derived from an EMBL/GenBank/DDBJ whole genome shotgun (WGS) entry which is preliminary data.</text>
</comment>
<proteinExistence type="predicted"/>
<protein>
    <submittedName>
        <fullName evidence="1">Uncharacterized protein</fullName>
    </submittedName>
</protein>
<dbReference type="EMBL" id="JALLPJ020000429">
    <property type="protein sequence ID" value="KAL3792403.1"/>
    <property type="molecule type" value="Genomic_DNA"/>
</dbReference>
<accession>A0ABD3PWM1</accession>
<name>A0ABD3PWM1_9STRA</name>
<dbReference type="Proteomes" id="UP001530400">
    <property type="component" value="Unassembled WGS sequence"/>
</dbReference>
<reference evidence="1 2" key="1">
    <citation type="submission" date="2024-10" db="EMBL/GenBank/DDBJ databases">
        <title>Updated reference genomes for cyclostephanoid diatoms.</title>
        <authorList>
            <person name="Roberts W.R."/>
            <person name="Alverson A.J."/>
        </authorList>
    </citation>
    <scope>NUCLEOTIDE SEQUENCE [LARGE SCALE GENOMIC DNA]</scope>
    <source>
        <strain evidence="1 2">AJA010-31</strain>
    </source>
</reference>
<keyword evidence="2" id="KW-1185">Reference proteome</keyword>
<evidence type="ECO:0000313" key="2">
    <source>
        <dbReference type="Proteomes" id="UP001530400"/>
    </source>
</evidence>
<gene>
    <name evidence="1" type="ORF">ACHAWO_000984</name>
</gene>